<name>A0ACC5QY02_9HYPH</name>
<reference evidence="1" key="1">
    <citation type="submission" date="2021-01" db="EMBL/GenBank/DDBJ databases">
        <authorList>
            <person name="Sun Q."/>
        </authorList>
    </citation>
    <scope>NUCLEOTIDE SEQUENCE</scope>
    <source>
        <strain evidence="1">YIM B02566</strain>
    </source>
</reference>
<accession>A0ACC5QY02</accession>
<evidence type="ECO:0000313" key="2">
    <source>
        <dbReference type="Proteomes" id="UP000616151"/>
    </source>
</evidence>
<comment type="caution">
    <text evidence="1">The sequence shown here is derived from an EMBL/GenBank/DDBJ whole genome shotgun (WGS) entry which is preliminary data.</text>
</comment>
<keyword evidence="2" id="KW-1185">Reference proteome</keyword>
<evidence type="ECO:0000313" key="1">
    <source>
        <dbReference type="EMBL" id="MBK1865264.1"/>
    </source>
</evidence>
<protein>
    <submittedName>
        <fullName evidence="1">IclR family transcriptional regulator</fullName>
    </submittedName>
</protein>
<organism evidence="1 2">
    <name type="scientific">Taklimakanibacter albus</name>
    <dbReference type="NCBI Taxonomy" id="2800327"/>
    <lineage>
        <taxon>Bacteria</taxon>
        <taxon>Pseudomonadati</taxon>
        <taxon>Pseudomonadota</taxon>
        <taxon>Alphaproteobacteria</taxon>
        <taxon>Hyphomicrobiales</taxon>
        <taxon>Aestuariivirgaceae</taxon>
        <taxon>Taklimakanibacter</taxon>
    </lineage>
</organism>
<sequence length="268" mass="29941">MKRNAETPINPLEGEDRYIVQPVIKAMQVLQLVCEASQPISLNELVKLADLPKTTVFRYLRSLATKRLIEHDATTDRYRPGIGLWWLSHSSNPYEMLRQVCRPYLLDLRDRFNETVNLGVIAASEILYLDIIESRRSLRMQAQIGSGGHLHSTALGKVILAFQPRPQAEKLLPVLLSRVTPRTTIDRERFFEQLDIIRATGYAVDEGEDEEGSCCIAAPIFNDKGNAIAAISLSAPESRMVGAIRQTICAQLIPTCKSVADILRGTVT</sequence>
<dbReference type="EMBL" id="JAENHL010000004">
    <property type="protein sequence ID" value="MBK1865264.1"/>
    <property type="molecule type" value="Genomic_DNA"/>
</dbReference>
<dbReference type="Proteomes" id="UP000616151">
    <property type="component" value="Unassembled WGS sequence"/>
</dbReference>
<gene>
    <name evidence="1" type="ORF">JHL16_02785</name>
</gene>
<proteinExistence type="predicted"/>